<dbReference type="Proteomes" id="UP000002059">
    <property type="component" value="Partially assembled WGS sequence"/>
</dbReference>
<name>C1GWQ1_PARBA</name>
<feature type="compositionally biased region" description="Basic and acidic residues" evidence="1">
    <location>
        <begin position="155"/>
        <end position="168"/>
    </location>
</feature>
<feature type="region of interest" description="Disordered" evidence="1">
    <location>
        <begin position="126"/>
        <end position="168"/>
    </location>
</feature>
<sequence length="168" mass="18102">MCATRLGGFSGQHPYSLTELPRSKSSQDKATDPRGLGERWRGFSPNDIESKTIRLIRAPVPRAKGLRITHLPAREPNRSLALPPTLEGAIGKSADWWVGDAGSTTVTMRCIRKTMMMTMSLWGCGSDGDSQRSPPPGPAVSSIACAGDPSPTAVIRDREVAESNEEAR</sequence>
<dbReference type="RefSeq" id="XP_015701878.1">
    <property type="nucleotide sequence ID" value="XM_015844800.1"/>
</dbReference>
<accession>C1GWQ1</accession>
<dbReference type="VEuPathDB" id="FungiDB:PAAG_02946"/>
<proteinExistence type="predicted"/>
<dbReference type="HOGENOM" id="CLU_1587006_0_0_1"/>
<gene>
    <name evidence="2" type="ORF">PAAG_02946</name>
</gene>
<keyword evidence="3" id="KW-1185">Reference proteome</keyword>
<dbReference type="KEGG" id="pbl:PAAG_02946"/>
<feature type="compositionally biased region" description="Basic and acidic residues" evidence="1">
    <location>
        <begin position="21"/>
        <end position="41"/>
    </location>
</feature>
<organism evidence="2 3">
    <name type="scientific">Paracoccidioides lutzii (strain ATCC MYA-826 / Pb01)</name>
    <name type="common">Paracoccidioides brasiliensis</name>
    <dbReference type="NCBI Taxonomy" id="502779"/>
    <lineage>
        <taxon>Eukaryota</taxon>
        <taxon>Fungi</taxon>
        <taxon>Dikarya</taxon>
        <taxon>Ascomycota</taxon>
        <taxon>Pezizomycotina</taxon>
        <taxon>Eurotiomycetes</taxon>
        <taxon>Eurotiomycetidae</taxon>
        <taxon>Onygenales</taxon>
        <taxon>Ajellomycetaceae</taxon>
        <taxon>Paracoccidioides</taxon>
    </lineage>
</organism>
<dbReference type="EMBL" id="KN293997">
    <property type="protein sequence ID" value="EEH40970.2"/>
    <property type="molecule type" value="Genomic_DNA"/>
</dbReference>
<dbReference type="GeneID" id="9098688"/>
<feature type="region of interest" description="Disordered" evidence="1">
    <location>
        <begin position="1"/>
        <end position="43"/>
    </location>
</feature>
<dbReference type="AlphaFoldDB" id="C1GWQ1"/>
<reference evidence="2 3" key="1">
    <citation type="journal article" date="2011" name="PLoS Genet.">
        <title>Comparative genomic analysis of human fungal pathogens causing paracoccidioidomycosis.</title>
        <authorList>
            <person name="Desjardins C.A."/>
            <person name="Champion M.D."/>
            <person name="Holder J.W."/>
            <person name="Muszewska A."/>
            <person name="Goldberg J."/>
            <person name="Bailao A.M."/>
            <person name="Brigido M.M."/>
            <person name="Ferreira M.E."/>
            <person name="Garcia A.M."/>
            <person name="Grynberg M."/>
            <person name="Gujja S."/>
            <person name="Heiman D.I."/>
            <person name="Henn M.R."/>
            <person name="Kodira C.D."/>
            <person name="Leon-Narvaez H."/>
            <person name="Longo L.V."/>
            <person name="Ma L.J."/>
            <person name="Malavazi I."/>
            <person name="Matsuo A.L."/>
            <person name="Morais F.V."/>
            <person name="Pereira M."/>
            <person name="Rodriguez-Brito S."/>
            <person name="Sakthikumar S."/>
            <person name="Salem-Izacc S.M."/>
            <person name="Sykes S.M."/>
            <person name="Teixeira M.M."/>
            <person name="Vallejo M.C."/>
            <person name="Walter M.E."/>
            <person name="Yandava C."/>
            <person name="Young S."/>
            <person name="Zeng Q."/>
            <person name="Zucker J."/>
            <person name="Felipe M.S."/>
            <person name="Goldman G.H."/>
            <person name="Haas B.J."/>
            <person name="McEwen J.G."/>
            <person name="Nino-Vega G."/>
            <person name="Puccia R."/>
            <person name="San-Blas G."/>
            <person name="Soares C.M."/>
            <person name="Birren B.W."/>
            <person name="Cuomo C.A."/>
        </authorList>
    </citation>
    <scope>NUCLEOTIDE SEQUENCE [LARGE SCALE GENOMIC DNA]</scope>
    <source>
        <strain evidence="3">ATCC MYA-826 / Pb01</strain>
    </source>
</reference>
<protein>
    <submittedName>
        <fullName evidence="2">Uncharacterized protein</fullName>
    </submittedName>
</protein>
<evidence type="ECO:0000313" key="2">
    <source>
        <dbReference type="EMBL" id="EEH40970.2"/>
    </source>
</evidence>
<evidence type="ECO:0000256" key="1">
    <source>
        <dbReference type="SAM" id="MobiDB-lite"/>
    </source>
</evidence>
<evidence type="ECO:0000313" key="3">
    <source>
        <dbReference type="Proteomes" id="UP000002059"/>
    </source>
</evidence>